<feature type="transmembrane region" description="Helical" evidence="1">
    <location>
        <begin position="100"/>
        <end position="119"/>
    </location>
</feature>
<accession>A0ABX1CVY2</accession>
<feature type="domain" description="Signal transduction histidine kinase internal region" evidence="2">
    <location>
        <begin position="143"/>
        <end position="219"/>
    </location>
</feature>
<feature type="transmembrane region" description="Helical" evidence="1">
    <location>
        <begin position="7"/>
        <end position="27"/>
    </location>
</feature>
<evidence type="ECO:0000256" key="1">
    <source>
        <dbReference type="SAM" id="Phobius"/>
    </source>
</evidence>
<organism evidence="3 4">
    <name type="scientific">Salinimicrobium oceani</name>
    <dbReference type="NCBI Taxonomy" id="2722702"/>
    <lineage>
        <taxon>Bacteria</taxon>
        <taxon>Pseudomonadati</taxon>
        <taxon>Bacteroidota</taxon>
        <taxon>Flavobacteriia</taxon>
        <taxon>Flavobacteriales</taxon>
        <taxon>Flavobacteriaceae</taxon>
        <taxon>Salinimicrobium</taxon>
    </lineage>
</organism>
<dbReference type="InterPro" id="IPR010559">
    <property type="entry name" value="Sig_transdc_His_kin_internal"/>
</dbReference>
<dbReference type="InterPro" id="IPR050640">
    <property type="entry name" value="Bact_2-comp_sensor_kinase"/>
</dbReference>
<dbReference type="InterPro" id="IPR036890">
    <property type="entry name" value="HATPase_C_sf"/>
</dbReference>
<gene>
    <name evidence="3" type="ORF">HC175_05850</name>
</gene>
<dbReference type="Gene3D" id="3.30.565.10">
    <property type="entry name" value="Histidine kinase-like ATPase, C-terminal domain"/>
    <property type="match status" value="1"/>
</dbReference>
<proteinExistence type="predicted"/>
<protein>
    <submittedName>
        <fullName evidence="3">Histidine kinase</fullName>
    </submittedName>
</protein>
<keyword evidence="3" id="KW-0808">Transferase</keyword>
<dbReference type="EMBL" id="JAAVJR010000003">
    <property type="protein sequence ID" value="NJW52437.1"/>
    <property type="molecule type" value="Genomic_DNA"/>
</dbReference>
<keyword evidence="1" id="KW-1133">Transmembrane helix</keyword>
<dbReference type="PANTHER" id="PTHR34220">
    <property type="entry name" value="SENSOR HISTIDINE KINASE YPDA"/>
    <property type="match status" value="1"/>
</dbReference>
<evidence type="ECO:0000259" key="2">
    <source>
        <dbReference type="Pfam" id="PF06580"/>
    </source>
</evidence>
<dbReference type="SUPFAM" id="SSF55874">
    <property type="entry name" value="ATPase domain of HSP90 chaperone/DNA topoisomerase II/histidine kinase"/>
    <property type="match status" value="1"/>
</dbReference>
<keyword evidence="4" id="KW-1185">Reference proteome</keyword>
<name>A0ABX1CVY2_9FLAO</name>
<feature type="transmembrane region" description="Helical" evidence="1">
    <location>
        <begin position="68"/>
        <end position="88"/>
    </location>
</feature>
<dbReference type="RefSeq" id="WP_168137562.1">
    <property type="nucleotide sequence ID" value="NZ_JAAVJR010000003.1"/>
</dbReference>
<dbReference type="PANTHER" id="PTHR34220:SF7">
    <property type="entry name" value="SENSOR HISTIDINE KINASE YPDA"/>
    <property type="match status" value="1"/>
</dbReference>
<dbReference type="Proteomes" id="UP000703674">
    <property type="component" value="Unassembled WGS sequence"/>
</dbReference>
<keyword evidence="1" id="KW-0812">Transmembrane</keyword>
<keyword evidence="1" id="KW-0472">Membrane</keyword>
<keyword evidence="3" id="KW-0418">Kinase</keyword>
<evidence type="ECO:0000313" key="3">
    <source>
        <dbReference type="EMBL" id="NJW52437.1"/>
    </source>
</evidence>
<feature type="transmembrane region" description="Helical" evidence="1">
    <location>
        <begin position="33"/>
        <end position="56"/>
    </location>
</feature>
<sequence length="344" mass="39580">MNRIKKIFKLVHLALWTLFGLLIVLQLNSDEHLQWRAVTAGTLLTCMYVFYSHFYLLKYSAKRKKRDYFLLLAGIIVTGPIPFVIFHPSGFASAGAFQDYYLMTLVTAVPVFTFLSWLARVTENLVLNTVLKEQLEKQAVQTELSYLKSQIDPHFLFNTLNNIHTLVYKQAATAPEAVLRLASLMRYMIYESNAPTVPLFREITYLQDYISLQQLRYRKHPIVDLEIKGETASIAIAPLLFIHFLENAYKHSPSDLAPGAIQLQVEVRENTLIFRIRNPIGRNAGALQESGGIGLPNIKKRLQLLYPHSHTLETDENDGHYTVLLKIKDLHIQPHERKDHLLHY</sequence>
<reference evidence="3 4" key="1">
    <citation type="submission" date="2020-03" db="EMBL/GenBank/DDBJ databases">
        <title>Salinimicrobium sp. nov, isolated from SCS.</title>
        <authorList>
            <person name="Cao W.R."/>
        </authorList>
    </citation>
    <scope>NUCLEOTIDE SEQUENCE [LARGE SCALE GENOMIC DNA]</scope>
    <source>
        <strain evidence="4">J15B91</strain>
    </source>
</reference>
<evidence type="ECO:0000313" key="4">
    <source>
        <dbReference type="Proteomes" id="UP000703674"/>
    </source>
</evidence>
<dbReference type="Pfam" id="PF06580">
    <property type="entry name" value="His_kinase"/>
    <property type="match status" value="1"/>
</dbReference>
<dbReference type="GO" id="GO:0016301">
    <property type="term" value="F:kinase activity"/>
    <property type="evidence" value="ECO:0007669"/>
    <property type="project" value="UniProtKB-KW"/>
</dbReference>
<comment type="caution">
    <text evidence="3">The sequence shown here is derived from an EMBL/GenBank/DDBJ whole genome shotgun (WGS) entry which is preliminary data.</text>
</comment>